<reference evidence="1 2" key="1">
    <citation type="submission" date="2018-08" db="EMBL/GenBank/DDBJ databases">
        <title>A genome reference for cultivated species of the human gut microbiota.</title>
        <authorList>
            <person name="Zou Y."/>
            <person name="Xue W."/>
            <person name="Luo G."/>
        </authorList>
    </citation>
    <scope>NUCLEOTIDE SEQUENCE [LARGE SCALE GENOMIC DNA]</scope>
    <source>
        <strain evidence="1 2">AM25-1LB</strain>
    </source>
</reference>
<sequence>MKQIVLNGCYGCFGLSECAIELYRELGGNKITRYGFDRCDPILIEVIKRLGEEADSDYAALYIEEFDERYDYHITDYDGYETLKTSVNENILRSLIKEGDEDKIVEYVMGARA</sequence>
<name>A0A414P808_9FIRM</name>
<evidence type="ECO:0000313" key="2">
    <source>
        <dbReference type="Proteomes" id="UP000284902"/>
    </source>
</evidence>
<dbReference type="Proteomes" id="UP000284902">
    <property type="component" value="Unassembled WGS sequence"/>
</dbReference>
<accession>A0A414P808</accession>
<organism evidence="1 2">
    <name type="scientific">[Ruminococcus] lactaris</name>
    <dbReference type="NCBI Taxonomy" id="46228"/>
    <lineage>
        <taxon>Bacteria</taxon>
        <taxon>Bacillati</taxon>
        <taxon>Bacillota</taxon>
        <taxon>Clostridia</taxon>
        <taxon>Lachnospirales</taxon>
        <taxon>Lachnospiraceae</taxon>
        <taxon>Mediterraneibacter</taxon>
    </lineage>
</organism>
<proteinExistence type="predicted"/>
<gene>
    <name evidence="1" type="ORF">DW672_03670</name>
</gene>
<dbReference type="RefSeq" id="WP_118212600.1">
    <property type="nucleotide sequence ID" value="NZ_JAQEAN010000008.1"/>
</dbReference>
<dbReference type="AlphaFoldDB" id="A0A414P808"/>
<comment type="caution">
    <text evidence="1">The sequence shown here is derived from an EMBL/GenBank/DDBJ whole genome shotgun (WGS) entry which is preliminary data.</text>
</comment>
<protein>
    <submittedName>
        <fullName evidence="1">Uncharacterized protein</fullName>
    </submittedName>
</protein>
<dbReference type="EMBL" id="QRHG01000006">
    <property type="protein sequence ID" value="RHF62350.1"/>
    <property type="molecule type" value="Genomic_DNA"/>
</dbReference>
<evidence type="ECO:0000313" key="1">
    <source>
        <dbReference type="EMBL" id="RHF62350.1"/>
    </source>
</evidence>